<gene>
    <name evidence="2" type="ORF">TBK1r_05290</name>
</gene>
<dbReference type="InterPro" id="IPR011506">
    <property type="entry name" value="Planctomycete_extracellular"/>
</dbReference>
<dbReference type="Pfam" id="PF07595">
    <property type="entry name" value="Planc_extracel"/>
    <property type="match status" value="1"/>
</dbReference>
<evidence type="ECO:0000259" key="1">
    <source>
        <dbReference type="Pfam" id="PF07595"/>
    </source>
</evidence>
<accession>A0ABX5XKX1</accession>
<dbReference type="Proteomes" id="UP000318081">
    <property type="component" value="Chromosome"/>
</dbReference>
<sequence length="125" mass="13759">MKCQTWGHRHSGRRRLRIETLEKRHLLAAALLETSLLRDLNPQPPASGAQQFVAVGDRLFFVADDGLHGDELFVINGEGQGVLVKDIGPGPIDGEIQDEETPLDELLTRLAQDFQQAALDGPPIE</sequence>
<organism evidence="2 3">
    <name type="scientific">Stieleria magnilauensis</name>
    <dbReference type="NCBI Taxonomy" id="2527963"/>
    <lineage>
        <taxon>Bacteria</taxon>
        <taxon>Pseudomonadati</taxon>
        <taxon>Planctomycetota</taxon>
        <taxon>Planctomycetia</taxon>
        <taxon>Pirellulales</taxon>
        <taxon>Pirellulaceae</taxon>
        <taxon>Stieleria</taxon>
    </lineage>
</organism>
<protein>
    <submittedName>
        <fullName evidence="2">Planctomycete extracellular</fullName>
    </submittedName>
</protein>
<evidence type="ECO:0000313" key="2">
    <source>
        <dbReference type="EMBL" id="QDV81610.1"/>
    </source>
</evidence>
<evidence type="ECO:0000313" key="3">
    <source>
        <dbReference type="Proteomes" id="UP000318081"/>
    </source>
</evidence>
<feature type="domain" description="Planctomycete extracellular" evidence="1">
    <location>
        <begin position="12"/>
        <end position="30"/>
    </location>
</feature>
<keyword evidence="3" id="KW-1185">Reference proteome</keyword>
<proteinExistence type="predicted"/>
<dbReference type="RefSeq" id="WP_145207381.1">
    <property type="nucleotide sequence ID" value="NZ_CP036432.1"/>
</dbReference>
<dbReference type="EMBL" id="CP036432">
    <property type="protein sequence ID" value="QDV81610.1"/>
    <property type="molecule type" value="Genomic_DNA"/>
</dbReference>
<name>A0ABX5XKX1_9BACT</name>
<reference evidence="2 3" key="1">
    <citation type="submission" date="2019-02" db="EMBL/GenBank/DDBJ databases">
        <title>Deep-cultivation of Planctomycetes and their phenomic and genomic characterization uncovers novel biology.</title>
        <authorList>
            <person name="Wiegand S."/>
            <person name="Jogler M."/>
            <person name="Boedeker C."/>
            <person name="Pinto D."/>
            <person name="Vollmers J."/>
            <person name="Rivas-Marin E."/>
            <person name="Kohn T."/>
            <person name="Peeters S.H."/>
            <person name="Heuer A."/>
            <person name="Rast P."/>
            <person name="Oberbeckmann S."/>
            <person name="Bunk B."/>
            <person name="Jeske O."/>
            <person name="Meyerdierks A."/>
            <person name="Storesund J.E."/>
            <person name="Kallscheuer N."/>
            <person name="Luecker S."/>
            <person name="Lage O.M."/>
            <person name="Pohl T."/>
            <person name="Merkel B.J."/>
            <person name="Hornburger P."/>
            <person name="Mueller R.-W."/>
            <person name="Bruemmer F."/>
            <person name="Labrenz M."/>
            <person name="Spormann A.M."/>
            <person name="Op den Camp H."/>
            <person name="Overmann J."/>
            <person name="Amann R."/>
            <person name="Jetten M.S.M."/>
            <person name="Mascher T."/>
            <person name="Medema M.H."/>
            <person name="Devos D.P."/>
            <person name="Kaster A.-K."/>
            <person name="Ovreas L."/>
            <person name="Rohde M."/>
            <person name="Galperin M.Y."/>
            <person name="Jogler C."/>
        </authorList>
    </citation>
    <scope>NUCLEOTIDE SEQUENCE [LARGE SCALE GENOMIC DNA]</scope>
    <source>
        <strain evidence="2 3">TBK1r</strain>
    </source>
</reference>